<evidence type="ECO:0000313" key="8">
    <source>
        <dbReference type="Proteomes" id="UP000193963"/>
    </source>
</evidence>
<dbReference type="InterPro" id="IPR036388">
    <property type="entry name" value="WH-like_DNA-bd_sf"/>
</dbReference>
<dbReference type="Proteomes" id="UP000193963">
    <property type="component" value="Unassembled WGS sequence"/>
</dbReference>
<feature type="domain" description="HTH iclR-type" evidence="5">
    <location>
        <begin position="22"/>
        <end position="84"/>
    </location>
</feature>
<dbReference type="SUPFAM" id="SSF55781">
    <property type="entry name" value="GAF domain-like"/>
    <property type="match status" value="1"/>
</dbReference>
<feature type="region of interest" description="Disordered" evidence="4">
    <location>
        <begin position="1"/>
        <end position="21"/>
    </location>
</feature>
<dbReference type="PANTHER" id="PTHR30136:SF8">
    <property type="entry name" value="TRANSCRIPTIONAL REGULATORY PROTEIN"/>
    <property type="match status" value="1"/>
</dbReference>
<dbReference type="GO" id="GO:0003700">
    <property type="term" value="F:DNA-binding transcription factor activity"/>
    <property type="evidence" value="ECO:0007669"/>
    <property type="project" value="TreeGrafter"/>
</dbReference>
<keyword evidence="2" id="KW-0238">DNA-binding</keyword>
<dbReference type="InterPro" id="IPR014757">
    <property type="entry name" value="Tscrpt_reg_IclR_C"/>
</dbReference>
<dbReference type="SMART" id="SM00346">
    <property type="entry name" value="HTH_ICLR"/>
    <property type="match status" value="1"/>
</dbReference>
<keyword evidence="3" id="KW-0804">Transcription</keyword>
<feature type="domain" description="IclR-ED" evidence="6">
    <location>
        <begin position="85"/>
        <end position="264"/>
    </location>
</feature>
<dbReference type="PROSITE" id="PS51078">
    <property type="entry name" value="ICLR_ED"/>
    <property type="match status" value="1"/>
</dbReference>
<dbReference type="Pfam" id="PF09339">
    <property type="entry name" value="HTH_IclR"/>
    <property type="match status" value="1"/>
</dbReference>
<evidence type="ECO:0000259" key="5">
    <source>
        <dbReference type="PROSITE" id="PS51077"/>
    </source>
</evidence>
<dbReference type="PANTHER" id="PTHR30136">
    <property type="entry name" value="HELIX-TURN-HELIX TRANSCRIPTIONAL REGULATOR, ICLR FAMILY"/>
    <property type="match status" value="1"/>
</dbReference>
<sequence length="264" mass="28546">MQEAFADQSDEDATEPRRSSTIQSISMAARFLRLLASSNTAMPLNELARGAETGRSTAHRYMQSLVKEGLVRQDPASSRYELGAEALSLGIAALRRVEEVELAGAQMKILAETHPMSGGVAIWTERGPTLVRWYRSAEFSITPLGLGDVLPVDNTACGLVFQGYLTAARVEAARRQQPDHFRGQAPSKAEIARIRSAGWAELTNHLLSHVTGQAAPILDAQGQLACVVTTTTDLGRLRAADDRLVLQDVARLVNRATGGQTWLG</sequence>
<organism evidence="7 8">
    <name type="scientific">Pseudooceanicola marinus</name>
    <dbReference type="NCBI Taxonomy" id="396013"/>
    <lineage>
        <taxon>Bacteria</taxon>
        <taxon>Pseudomonadati</taxon>
        <taxon>Pseudomonadota</taxon>
        <taxon>Alphaproteobacteria</taxon>
        <taxon>Rhodobacterales</taxon>
        <taxon>Paracoccaceae</taxon>
        <taxon>Pseudooceanicola</taxon>
    </lineage>
</organism>
<dbReference type="InterPro" id="IPR029016">
    <property type="entry name" value="GAF-like_dom_sf"/>
</dbReference>
<dbReference type="SUPFAM" id="SSF46785">
    <property type="entry name" value="Winged helix' DNA-binding domain"/>
    <property type="match status" value="1"/>
</dbReference>
<dbReference type="PROSITE" id="PS51077">
    <property type="entry name" value="HTH_ICLR"/>
    <property type="match status" value="1"/>
</dbReference>
<protein>
    <submittedName>
        <fullName evidence="7">Glycerol operon regulatory protein</fullName>
    </submittedName>
</protein>
<reference evidence="7 8" key="1">
    <citation type="submission" date="2017-03" db="EMBL/GenBank/DDBJ databases">
        <authorList>
            <person name="Afonso C.L."/>
            <person name="Miller P.J."/>
            <person name="Scott M.A."/>
            <person name="Spackman E."/>
            <person name="Goraichik I."/>
            <person name="Dimitrov K.M."/>
            <person name="Suarez D.L."/>
            <person name="Swayne D.E."/>
        </authorList>
    </citation>
    <scope>NUCLEOTIDE SEQUENCE [LARGE SCALE GENOMIC DNA]</scope>
    <source>
        <strain evidence="7 8">CECT 7751</strain>
    </source>
</reference>
<dbReference type="Gene3D" id="1.10.10.10">
    <property type="entry name" value="Winged helix-like DNA-binding domain superfamily/Winged helix DNA-binding domain"/>
    <property type="match status" value="1"/>
</dbReference>
<dbReference type="EMBL" id="FWFN01000002">
    <property type="protein sequence ID" value="SLN23370.1"/>
    <property type="molecule type" value="Genomic_DNA"/>
</dbReference>
<evidence type="ECO:0000256" key="3">
    <source>
        <dbReference type="ARBA" id="ARBA00023163"/>
    </source>
</evidence>
<name>A0A1X6YKB5_9RHOB</name>
<dbReference type="AlphaFoldDB" id="A0A1X6YKB5"/>
<dbReference type="RefSeq" id="WP_085886673.1">
    <property type="nucleotide sequence ID" value="NZ_FWFN01000002.1"/>
</dbReference>
<dbReference type="OrthoDB" id="9807558at2"/>
<keyword evidence="1" id="KW-0805">Transcription regulation</keyword>
<evidence type="ECO:0000256" key="4">
    <source>
        <dbReference type="SAM" id="MobiDB-lite"/>
    </source>
</evidence>
<gene>
    <name evidence="7" type="primary">gylR</name>
    <name evidence="7" type="ORF">PSM7751_00751</name>
</gene>
<dbReference type="InterPro" id="IPR036390">
    <property type="entry name" value="WH_DNA-bd_sf"/>
</dbReference>
<dbReference type="FunFam" id="1.10.10.10:FF:000056">
    <property type="entry name" value="IclR family transcriptional regulator"/>
    <property type="match status" value="1"/>
</dbReference>
<dbReference type="Gene3D" id="3.30.450.40">
    <property type="match status" value="1"/>
</dbReference>
<evidence type="ECO:0000256" key="1">
    <source>
        <dbReference type="ARBA" id="ARBA00023015"/>
    </source>
</evidence>
<evidence type="ECO:0000256" key="2">
    <source>
        <dbReference type="ARBA" id="ARBA00023125"/>
    </source>
</evidence>
<proteinExistence type="predicted"/>
<keyword evidence="8" id="KW-1185">Reference proteome</keyword>
<evidence type="ECO:0000259" key="6">
    <source>
        <dbReference type="PROSITE" id="PS51078"/>
    </source>
</evidence>
<evidence type="ECO:0000313" key="7">
    <source>
        <dbReference type="EMBL" id="SLN23370.1"/>
    </source>
</evidence>
<dbReference type="InterPro" id="IPR005471">
    <property type="entry name" value="Tscrpt_reg_IclR_N"/>
</dbReference>
<dbReference type="GO" id="GO:0045892">
    <property type="term" value="P:negative regulation of DNA-templated transcription"/>
    <property type="evidence" value="ECO:0007669"/>
    <property type="project" value="TreeGrafter"/>
</dbReference>
<dbReference type="GO" id="GO:0003677">
    <property type="term" value="F:DNA binding"/>
    <property type="evidence" value="ECO:0007669"/>
    <property type="project" value="UniProtKB-KW"/>
</dbReference>
<accession>A0A1X6YKB5</accession>
<dbReference type="InterPro" id="IPR050707">
    <property type="entry name" value="HTH_MetabolicPath_Reg"/>
</dbReference>